<dbReference type="Gene3D" id="2.60.120.10">
    <property type="entry name" value="Jelly Rolls"/>
    <property type="match status" value="1"/>
</dbReference>
<proteinExistence type="predicted"/>
<dbReference type="InterPro" id="IPR014710">
    <property type="entry name" value="RmlC-like_jellyroll"/>
</dbReference>
<dbReference type="CDD" id="cd06980">
    <property type="entry name" value="cupin_bxe_c0505"/>
    <property type="match status" value="1"/>
</dbReference>
<dbReference type="AlphaFoldDB" id="A0A382CCE1"/>
<evidence type="ECO:0000259" key="1">
    <source>
        <dbReference type="Pfam" id="PF07883"/>
    </source>
</evidence>
<evidence type="ECO:0000313" key="2">
    <source>
        <dbReference type="EMBL" id="SVB23519.1"/>
    </source>
</evidence>
<protein>
    <recommendedName>
        <fullName evidence="1">Cupin type-2 domain-containing protein</fullName>
    </recommendedName>
</protein>
<gene>
    <name evidence="2" type="ORF">METZ01_LOCUS176373</name>
</gene>
<dbReference type="SUPFAM" id="SSF51182">
    <property type="entry name" value="RmlC-like cupins"/>
    <property type="match status" value="1"/>
</dbReference>
<dbReference type="EMBL" id="UINC01033755">
    <property type="protein sequence ID" value="SVB23519.1"/>
    <property type="molecule type" value="Genomic_DNA"/>
</dbReference>
<sequence length="155" mass="17671">MLYLQIGVPAHLTKDSHKHKESTMSQQSQKFCTSHAKSSTWTPGLRTFFEYRDLGIGDATQGQFNAHVIRVKKPVEQFPHTGPHAHDLNFQMFFVLKGWIKFVYKDHGEHLFEAGDSCLQPPGIVHDEIDCSEDLELIEFTSPAKFETQVLEAVE</sequence>
<organism evidence="2">
    <name type="scientific">marine metagenome</name>
    <dbReference type="NCBI Taxonomy" id="408172"/>
    <lineage>
        <taxon>unclassified sequences</taxon>
        <taxon>metagenomes</taxon>
        <taxon>ecological metagenomes</taxon>
    </lineage>
</organism>
<dbReference type="InterPro" id="IPR013096">
    <property type="entry name" value="Cupin_2"/>
</dbReference>
<name>A0A382CCE1_9ZZZZ</name>
<dbReference type="Pfam" id="PF07883">
    <property type="entry name" value="Cupin_2"/>
    <property type="match status" value="1"/>
</dbReference>
<dbReference type="InterPro" id="IPR011051">
    <property type="entry name" value="RmlC_Cupin_sf"/>
</dbReference>
<accession>A0A382CCE1</accession>
<reference evidence="2" key="1">
    <citation type="submission" date="2018-05" db="EMBL/GenBank/DDBJ databases">
        <authorList>
            <person name="Lanie J.A."/>
            <person name="Ng W.-L."/>
            <person name="Kazmierczak K.M."/>
            <person name="Andrzejewski T.M."/>
            <person name="Davidsen T.M."/>
            <person name="Wayne K.J."/>
            <person name="Tettelin H."/>
            <person name="Glass J.I."/>
            <person name="Rusch D."/>
            <person name="Podicherti R."/>
            <person name="Tsui H.-C.T."/>
            <person name="Winkler M.E."/>
        </authorList>
    </citation>
    <scope>NUCLEOTIDE SEQUENCE</scope>
</reference>
<feature type="domain" description="Cupin type-2" evidence="1">
    <location>
        <begin position="81"/>
        <end position="128"/>
    </location>
</feature>